<evidence type="ECO:0000256" key="1">
    <source>
        <dbReference type="ARBA" id="ARBA00001936"/>
    </source>
</evidence>
<organism evidence="8 9">
    <name type="scientific">Cytobacillus kochii</name>
    <dbReference type="NCBI Taxonomy" id="859143"/>
    <lineage>
        <taxon>Bacteria</taxon>
        <taxon>Bacillati</taxon>
        <taxon>Bacillota</taxon>
        <taxon>Bacilli</taxon>
        <taxon>Bacillales</taxon>
        <taxon>Bacillaceae</taxon>
        <taxon>Cytobacillus</taxon>
    </lineage>
</organism>
<dbReference type="PANTHER" id="PTHR12992:SF11">
    <property type="entry name" value="MITOCHONDRIAL COENZYME A DIPHOSPHATASE NUDT8"/>
    <property type="match status" value="1"/>
</dbReference>
<dbReference type="PANTHER" id="PTHR12992">
    <property type="entry name" value="NUDIX HYDROLASE"/>
    <property type="match status" value="1"/>
</dbReference>
<reference evidence="8 9" key="1">
    <citation type="submission" date="2017-08" db="EMBL/GenBank/DDBJ databases">
        <title>Complete Genome Sequence of Bacillus kochii Oregon-R-modENCODE STRAIN BDGP4, isolated from Drosophila melanogaster gut.</title>
        <authorList>
            <person name="Wan K.H."/>
            <person name="Yu C."/>
            <person name="Park S."/>
            <person name="Hammonds A.S."/>
            <person name="Booth B.W."/>
            <person name="Celniker S.E."/>
        </authorList>
    </citation>
    <scope>NUCLEOTIDE SEQUENCE [LARGE SCALE GENOMIC DNA]</scope>
    <source>
        <strain evidence="8 9">BDGP4</strain>
    </source>
</reference>
<comment type="cofactor">
    <cofactor evidence="1">
        <name>Mn(2+)</name>
        <dbReference type="ChEBI" id="CHEBI:29035"/>
    </cofactor>
</comment>
<dbReference type="GO" id="GO:0010945">
    <property type="term" value="F:coenzyme A diphosphatase activity"/>
    <property type="evidence" value="ECO:0007669"/>
    <property type="project" value="InterPro"/>
</dbReference>
<keyword evidence="3" id="KW-0479">Metal-binding</keyword>
<dbReference type="Proteomes" id="UP000215137">
    <property type="component" value="Chromosome"/>
</dbReference>
<dbReference type="Gene3D" id="3.90.79.10">
    <property type="entry name" value="Nucleoside Triphosphate Pyrophosphohydrolase"/>
    <property type="match status" value="1"/>
</dbReference>
<evidence type="ECO:0000259" key="7">
    <source>
        <dbReference type="PROSITE" id="PS51462"/>
    </source>
</evidence>
<dbReference type="OrthoDB" id="9802805at2"/>
<dbReference type="KEGG" id="bko:CKF48_03025"/>
<evidence type="ECO:0000256" key="5">
    <source>
        <dbReference type="ARBA" id="ARBA00022842"/>
    </source>
</evidence>
<dbReference type="InterPro" id="IPR045121">
    <property type="entry name" value="CoAse"/>
</dbReference>
<evidence type="ECO:0000256" key="3">
    <source>
        <dbReference type="ARBA" id="ARBA00022723"/>
    </source>
</evidence>
<dbReference type="CDD" id="cd03426">
    <property type="entry name" value="NUDIX_CoAse_Nudt7"/>
    <property type="match status" value="1"/>
</dbReference>
<dbReference type="EMBL" id="CP022983">
    <property type="protein sequence ID" value="ASV66402.1"/>
    <property type="molecule type" value="Genomic_DNA"/>
</dbReference>
<evidence type="ECO:0000313" key="9">
    <source>
        <dbReference type="Proteomes" id="UP000215137"/>
    </source>
</evidence>
<protein>
    <submittedName>
        <fullName evidence="8">Coenzyme A pyrophosphatase</fullName>
    </submittedName>
</protein>
<dbReference type="PROSITE" id="PS51462">
    <property type="entry name" value="NUDIX"/>
    <property type="match status" value="1"/>
</dbReference>
<dbReference type="AlphaFoldDB" id="A0A248TE52"/>
<dbReference type="Pfam" id="PF00293">
    <property type="entry name" value="NUDIX"/>
    <property type="match status" value="1"/>
</dbReference>
<keyword evidence="4" id="KW-0378">Hydrolase</keyword>
<proteinExistence type="predicted"/>
<comment type="cofactor">
    <cofactor evidence="2">
        <name>Mg(2+)</name>
        <dbReference type="ChEBI" id="CHEBI:18420"/>
    </cofactor>
</comment>
<keyword evidence="9" id="KW-1185">Reference proteome</keyword>
<accession>A0A248TE52</accession>
<evidence type="ECO:0000256" key="4">
    <source>
        <dbReference type="ARBA" id="ARBA00022801"/>
    </source>
</evidence>
<dbReference type="GO" id="GO:0046872">
    <property type="term" value="F:metal ion binding"/>
    <property type="evidence" value="ECO:0007669"/>
    <property type="project" value="UniProtKB-KW"/>
</dbReference>
<keyword evidence="6" id="KW-0464">Manganese</keyword>
<evidence type="ECO:0000256" key="2">
    <source>
        <dbReference type="ARBA" id="ARBA00001946"/>
    </source>
</evidence>
<dbReference type="RefSeq" id="WP_095369977.1">
    <property type="nucleotide sequence ID" value="NZ_CANMJM010000019.1"/>
</dbReference>
<dbReference type="InterPro" id="IPR015797">
    <property type="entry name" value="NUDIX_hydrolase-like_dom_sf"/>
</dbReference>
<evidence type="ECO:0000313" key="8">
    <source>
        <dbReference type="EMBL" id="ASV66402.1"/>
    </source>
</evidence>
<sequence length="208" mass="24113">MDLEEIRSEIQHRQSDILGSSRLVKFAVLLPLIEKDGEIHILFEVRSLSMRRQPGEICFPGGKMDQDDVDLIETAKRETSEELGIPIGEVSVFSELDYVVTPYDTVIYPFVGTIESISDLKLNPEEVDQIFTVPLAYFLKEGPSIHYIEMKPEPNSSFPYHLIPNGEKYKWQTRRMQEIFYTYKGHVIWGLTAKILYHFLTLIQDENK</sequence>
<dbReference type="GeneID" id="97215321"/>
<dbReference type="InterPro" id="IPR000086">
    <property type="entry name" value="NUDIX_hydrolase_dom"/>
</dbReference>
<name>A0A248TE52_9BACI</name>
<dbReference type="SUPFAM" id="SSF55811">
    <property type="entry name" value="Nudix"/>
    <property type="match status" value="1"/>
</dbReference>
<gene>
    <name evidence="8" type="ORF">CKF48_03025</name>
</gene>
<evidence type="ECO:0000256" key="6">
    <source>
        <dbReference type="ARBA" id="ARBA00023211"/>
    </source>
</evidence>
<feature type="domain" description="Nudix hydrolase" evidence="7">
    <location>
        <begin position="23"/>
        <end position="158"/>
    </location>
</feature>
<keyword evidence="5" id="KW-0460">Magnesium</keyword>